<feature type="transmembrane region" description="Helical" evidence="2">
    <location>
        <begin position="12"/>
        <end position="38"/>
    </location>
</feature>
<evidence type="ECO:0000256" key="2">
    <source>
        <dbReference type="SAM" id="Phobius"/>
    </source>
</evidence>
<dbReference type="PRINTS" id="PR00169">
    <property type="entry name" value="KCHANNEL"/>
</dbReference>
<feature type="transmembrane region" description="Helical" evidence="2">
    <location>
        <begin position="74"/>
        <end position="91"/>
    </location>
</feature>
<evidence type="ECO:0000313" key="5">
    <source>
        <dbReference type="Proteomes" id="UP000830639"/>
    </source>
</evidence>
<evidence type="ECO:0000259" key="3">
    <source>
        <dbReference type="PROSITE" id="PS51201"/>
    </source>
</evidence>
<dbReference type="InterPro" id="IPR036291">
    <property type="entry name" value="NAD(P)-bd_dom_sf"/>
</dbReference>
<dbReference type="Pfam" id="PF22614">
    <property type="entry name" value="Slo-like_RCK"/>
    <property type="match status" value="1"/>
</dbReference>
<protein>
    <submittedName>
        <fullName evidence="4">Ion channel</fullName>
    </submittedName>
</protein>
<sequence length="345" mass="39301">MFVNFLALWKKFVSFNYVSILILSILIVSFGSITIHILEPQTFPTLFDGLWWTMTTLTTVGYGDFFPKTVAGKCLGMFLFIFGVGIIGLLVSKTVDSFSKYHRLKLEGRIVYKEHDHFIYIGWSKKTRDAIEELFDSSPNAKIVLIENLETSPYEHPQVHFIQGDPSIENTLLNANIFGAKRVCIFADSTIEDSVLKDGKTLLIASAVESLSSMKKMPIHTIVEISKESHIVNFKHVNVDDFVLSYESVSRLIAKTTLHPGTSTIFRHFLNTKFDGSNIHVIEPNKEWKTYEDAFLQLFEKGATLLAINEQLNIPKLRECKLNSTDRLYIYCEESLLKKITKKAL</sequence>
<dbReference type="PANTHER" id="PTHR43833">
    <property type="entry name" value="POTASSIUM CHANNEL PROTEIN 2-RELATED-RELATED"/>
    <property type="match status" value="1"/>
</dbReference>
<dbReference type="SUPFAM" id="SSF81324">
    <property type="entry name" value="Voltage-gated potassium channels"/>
    <property type="match status" value="1"/>
</dbReference>
<accession>A0ABY4JRJ7</accession>
<dbReference type="PROSITE" id="PS51201">
    <property type="entry name" value="RCK_N"/>
    <property type="match status" value="1"/>
</dbReference>
<dbReference type="EMBL" id="CP096034">
    <property type="protein sequence ID" value="UPM56429.1"/>
    <property type="molecule type" value="Genomic_DNA"/>
</dbReference>
<gene>
    <name evidence="4" type="ORF">MY490_05230</name>
</gene>
<dbReference type="PANTHER" id="PTHR43833:SF9">
    <property type="entry name" value="POTASSIUM CHANNEL PROTEIN YUGO-RELATED"/>
    <property type="match status" value="1"/>
</dbReference>
<feature type="domain" description="RCK N-terminal" evidence="3">
    <location>
        <begin position="115"/>
        <end position="244"/>
    </location>
</feature>
<organism evidence="4 5">
    <name type="scientific">Gottfriedia acidiceleris</name>
    <dbReference type="NCBI Taxonomy" id="371036"/>
    <lineage>
        <taxon>Bacteria</taxon>
        <taxon>Bacillati</taxon>
        <taxon>Bacillota</taxon>
        <taxon>Bacilli</taxon>
        <taxon>Bacillales</taxon>
        <taxon>Bacillaceae</taxon>
        <taxon>Gottfriedia</taxon>
    </lineage>
</organism>
<keyword evidence="5" id="KW-1185">Reference proteome</keyword>
<reference evidence="4 5" key="1">
    <citation type="submission" date="2022-04" db="EMBL/GenBank/DDBJ databases">
        <title>Mechanism of arsenic methylation and mitigation arsenic toxicity by Bacillus sp. LH14 from an Arsenic-Contaminated Paddy Soil.</title>
        <authorList>
            <person name="Wang D."/>
        </authorList>
    </citation>
    <scope>NUCLEOTIDE SEQUENCE [LARGE SCALE GENOMIC DNA]</scope>
    <source>
        <strain evidence="4 5">LH14</strain>
    </source>
</reference>
<dbReference type="InterPro" id="IPR050721">
    <property type="entry name" value="Trk_Ktr_HKT_K-transport"/>
</dbReference>
<dbReference type="SUPFAM" id="SSF51735">
    <property type="entry name" value="NAD(P)-binding Rossmann-fold domains"/>
    <property type="match status" value="1"/>
</dbReference>
<dbReference type="Pfam" id="PF07885">
    <property type="entry name" value="Ion_trans_2"/>
    <property type="match status" value="1"/>
</dbReference>
<dbReference type="InterPro" id="IPR003148">
    <property type="entry name" value="RCK_N"/>
</dbReference>
<evidence type="ECO:0000313" key="4">
    <source>
        <dbReference type="EMBL" id="UPM56429.1"/>
    </source>
</evidence>
<dbReference type="Gene3D" id="3.40.50.720">
    <property type="entry name" value="NAD(P)-binding Rossmann-like Domain"/>
    <property type="match status" value="1"/>
</dbReference>
<evidence type="ECO:0000256" key="1">
    <source>
        <dbReference type="ARBA" id="ARBA00004651"/>
    </source>
</evidence>
<proteinExistence type="predicted"/>
<dbReference type="InterPro" id="IPR013099">
    <property type="entry name" value="K_chnl_dom"/>
</dbReference>
<name>A0ABY4JRJ7_9BACI</name>
<dbReference type="Gene3D" id="1.10.287.70">
    <property type="match status" value="1"/>
</dbReference>
<dbReference type="Proteomes" id="UP000830639">
    <property type="component" value="Chromosome"/>
</dbReference>
<keyword evidence="2" id="KW-0812">Transmembrane</keyword>
<comment type="subcellular location">
    <subcellularLocation>
        <location evidence="1">Cell membrane</location>
        <topology evidence="1">Multi-pass membrane protein</topology>
    </subcellularLocation>
</comment>
<keyword evidence="2" id="KW-1133">Transmembrane helix</keyword>
<keyword evidence="2" id="KW-0472">Membrane</keyword>